<dbReference type="Proteomes" id="UP000003711">
    <property type="component" value="Unassembled WGS sequence"/>
</dbReference>
<reference evidence="2 3" key="1">
    <citation type="submission" date="2008-12" db="EMBL/GenBank/DDBJ databases">
        <authorList>
            <person name="Fulton L."/>
            <person name="Clifton S."/>
            <person name="Fulton B."/>
            <person name="Xu J."/>
            <person name="Minx P."/>
            <person name="Pepin K.H."/>
            <person name="Johnson M."/>
            <person name="Bhonagiri V."/>
            <person name="Nash W.E."/>
            <person name="Mardis E.R."/>
            <person name="Wilson R.K."/>
        </authorList>
    </citation>
    <scope>NUCLEOTIDE SEQUENCE [LARGE SCALE GENOMIC DNA]</scope>
    <source>
        <strain evidence="2 3">DSM 14838</strain>
    </source>
</reference>
<keyword evidence="1" id="KW-1133">Transmembrane helix</keyword>
<name>E2N9F6_9BACE</name>
<proteinExistence type="predicted"/>
<accession>E2N9F6</accession>
<organism evidence="2 3">
    <name type="scientific">Bacteroides cellulosilyticus DSM 14838</name>
    <dbReference type="NCBI Taxonomy" id="537012"/>
    <lineage>
        <taxon>Bacteria</taxon>
        <taxon>Pseudomonadati</taxon>
        <taxon>Bacteroidota</taxon>
        <taxon>Bacteroidia</taxon>
        <taxon>Bacteroidales</taxon>
        <taxon>Bacteroidaceae</taxon>
        <taxon>Bacteroides</taxon>
    </lineage>
</organism>
<dbReference type="AlphaFoldDB" id="E2N9F6"/>
<protein>
    <submittedName>
        <fullName evidence="2">Uncharacterized protein</fullName>
    </submittedName>
</protein>
<evidence type="ECO:0000313" key="3">
    <source>
        <dbReference type="Proteomes" id="UP000003711"/>
    </source>
</evidence>
<reference evidence="2 3" key="2">
    <citation type="submission" date="2009-01" db="EMBL/GenBank/DDBJ databases">
        <title>Draft genome sequence of Bacteroides cellulosilyticus (DSM 14838).</title>
        <authorList>
            <person name="Sudarsanam P."/>
            <person name="Ley R."/>
            <person name="Guruge J."/>
            <person name="Turnbaugh P.J."/>
            <person name="Mahowald M."/>
            <person name="Liep D."/>
            <person name="Gordon J."/>
        </authorList>
    </citation>
    <scope>NUCLEOTIDE SEQUENCE [LARGE SCALE GENOMIC DNA]</scope>
    <source>
        <strain evidence="2 3">DSM 14838</strain>
    </source>
</reference>
<comment type="caution">
    <text evidence="2">The sequence shown here is derived from an EMBL/GenBank/DDBJ whole genome shotgun (WGS) entry which is preliminary data.</text>
</comment>
<keyword evidence="1" id="KW-0812">Transmembrane</keyword>
<dbReference type="EMBL" id="ACCH01000085">
    <property type="protein sequence ID" value="EEF91446.1"/>
    <property type="molecule type" value="Genomic_DNA"/>
</dbReference>
<keyword evidence="1" id="KW-0472">Membrane</keyword>
<sequence length="47" mass="5664">PYLKFCAYDNEDIIHSRQIVANSFLIMNKVFVFILNLFYWFMAAKVE</sequence>
<dbReference type="HOGENOM" id="CLU_3161336_0_0_10"/>
<feature type="transmembrane region" description="Helical" evidence="1">
    <location>
        <begin position="20"/>
        <end position="41"/>
    </location>
</feature>
<feature type="non-terminal residue" evidence="2">
    <location>
        <position position="1"/>
    </location>
</feature>
<gene>
    <name evidence="2" type="ORF">BACCELL_00901</name>
</gene>
<evidence type="ECO:0000256" key="1">
    <source>
        <dbReference type="SAM" id="Phobius"/>
    </source>
</evidence>
<evidence type="ECO:0000313" key="2">
    <source>
        <dbReference type="EMBL" id="EEF91446.1"/>
    </source>
</evidence>